<reference evidence="2" key="1">
    <citation type="journal article" date="2019" name="Int. J. Syst. Evol. Microbiol.">
        <title>The Global Catalogue of Microorganisms (GCM) 10K type strain sequencing project: providing services to taxonomists for standard genome sequencing and annotation.</title>
        <authorList>
            <consortium name="The Broad Institute Genomics Platform"/>
            <consortium name="The Broad Institute Genome Sequencing Center for Infectious Disease"/>
            <person name="Wu L."/>
            <person name="Ma J."/>
        </authorList>
    </citation>
    <scope>NUCLEOTIDE SEQUENCE [LARGE SCALE GENOMIC DNA]</scope>
    <source>
        <strain evidence="2">JCM 17925</strain>
    </source>
</reference>
<dbReference type="EMBL" id="BAABHB010000002">
    <property type="protein sequence ID" value="GAA4401860.1"/>
    <property type="molecule type" value="Genomic_DNA"/>
</dbReference>
<sequence>MDGFNLNLRSFALAKAFNQEYKTGDALIVHSLHGRMLWGRLQRPAMALGDQVIINLEGYTLCFHLDQVIGKA</sequence>
<comment type="caution">
    <text evidence="1">The sequence shown here is derived from an EMBL/GenBank/DDBJ whole genome shotgun (WGS) entry which is preliminary data.</text>
</comment>
<proteinExistence type="predicted"/>
<accession>A0ABP8K8J4</accession>
<dbReference type="Proteomes" id="UP001500936">
    <property type="component" value="Unassembled WGS sequence"/>
</dbReference>
<evidence type="ECO:0000313" key="1">
    <source>
        <dbReference type="EMBL" id="GAA4401860.1"/>
    </source>
</evidence>
<organism evidence="1 2">
    <name type="scientific">Nibrella viscosa</name>
    <dbReference type="NCBI Taxonomy" id="1084524"/>
    <lineage>
        <taxon>Bacteria</taxon>
        <taxon>Pseudomonadati</taxon>
        <taxon>Bacteroidota</taxon>
        <taxon>Cytophagia</taxon>
        <taxon>Cytophagales</taxon>
        <taxon>Spirosomataceae</taxon>
        <taxon>Nibrella</taxon>
    </lineage>
</organism>
<evidence type="ECO:0000313" key="2">
    <source>
        <dbReference type="Proteomes" id="UP001500936"/>
    </source>
</evidence>
<dbReference type="RefSeq" id="WP_345265824.1">
    <property type="nucleotide sequence ID" value="NZ_BAABHB010000002.1"/>
</dbReference>
<protein>
    <submittedName>
        <fullName evidence="1">Uncharacterized protein</fullName>
    </submittedName>
</protein>
<name>A0ABP8K8J4_9BACT</name>
<gene>
    <name evidence="1" type="ORF">GCM10023187_16460</name>
</gene>
<keyword evidence="2" id="KW-1185">Reference proteome</keyword>